<organism evidence="1 2">
    <name type="scientific">Dyella jejuensis</name>
    <dbReference type="NCBI Taxonomy" id="1432009"/>
    <lineage>
        <taxon>Bacteria</taxon>
        <taxon>Pseudomonadati</taxon>
        <taxon>Pseudomonadota</taxon>
        <taxon>Gammaproteobacteria</taxon>
        <taxon>Lysobacterales</taxon>
        <taxon>Rhodanobacteraceae</taxon>
        <taxon>Dyella</taxon>
    </lineage>
</organism>
<dbReference type="EMBL" id="JADIKJ010000014">
    <property type="protein sequence ID" value="MFK2901248.1"/>
    <property type="molecule type" value="Genomic_DNA"/>
</dbReference>
<evidence type="ECO:0000313" key="2">
    <source>
        <dbReference type="Proteomes" id="UP001620461"/>
    </source>
</evidence>
<dbReference type="Proteomes" id="UP001620461">
    <property type="component" value="Unassembled WGS sequence"/>
</dbReference>
<accession>A0ABW8JJH4</accession>
<comment type="caution">
    <text evidence="1">The sequence shown here is derived from an EMBL/GenBank/DDBJ whole genome shotgun (WGS) entry which is preliminary data.</text>
</comment>
<evidence type="ECO:0008006" key="3">
    <source>
        <dbReference type="Google" id="ProtNLM"/>
    </source>
</evidence>
<name>A0ABW8JJH4_9GAMM</name>
<evidence type="ECO:0000313" key="1">
    <source>
        <dbReference type="EMBL" id="MFK2901248.1"/>
    </source>
</evidence>
<reference evidence="1 2" key="1">
    <citation type="submission" date="2020-10" db="EMBL/GenBank/DDBJ databases">
        <title>Phylogeny of dyella-like bacteria.</title>
        <authorList>
            <person name="Fu J."/>
        </authorList>
    </citation>
    <scope>NUCLEOTIDE SEQUENCE [LARGE SCALE GENOMIC DNA]</scope>
    <source>
        <strain evidence="1 2">JP1</strain>
    </source>
</reference>
<gene>
    <name evidence="1" type="ORF">ISP15_12945</name>
</gene>
<proteinExistence type="predicted"/>
<keyword evidence="2" id="KW-1185">Reference proteome</keyword>
<sequence length="160" mass="17205">MAAAVMTQVSHALGEAIAASVPALHAYCRDPWVVVGSAAAALAGAAVEVADVDVLASSADAERLMALWQSLRDTRFVPAGAERFRSRFARFHFPGLPVEVMGDLQLRGSQGWQPVQVKEIVQVAVAGVPVPIPARGEQIRMLESFGRPKDLLRIQRLRAL</sequence>
<dbReference type="InterPro" id="IPR043519">
    <property type="entry name" value="NT_sf"/>
</dbReference>
<dbReference type="Gene3D" id="3.30.460.40">
    <property type="match status" value="1"/>
</dbReference>
<protein>
    <recommendedName>
        <fullName evidence="3">Nucleotidyltransferase family protein</fullName>
    </recommendedName>
</protein>
<dbReference type="SUPFAM" id="SSF81301">
    <property type="entry name" value="Nucleotidyltransferase"/>
    <property type="match status" value="1"/>
</dbReference>